<dbReference type="PANTHER" id="PTHR11825:SF44">
    <property type="entry name" value="BRANCHED-CHAIN-AMINO-ACID AMINOTRANSFERASE"/>
    <property type="match status" value="1"/>
</dbReference>
<keyword evidence="9 16" id="KW-0663">Pyridoxal phosphate</keyword>
<dbReference type="EC" id="2.6.1.42" evidence="17"/>
<keyword evidence="7 17" id="KW-0028">Amino-acid biosynthesis</keyword>
<feature type="modified residue" description="N6-(pyridoxal phosphate)lysine" evidence="14">
    <location>
        <position position="209"/>
    </location>
</feature>
<gene>
    <name evidence="18" type="primary">ilvE1</name>
    <name evidence="18" type="ORF">AXFE_02020</name>
</gene>
<evidence type="ECO:0000256" key="3">
    <source>
        <dbReference type="ARBA" id="ARBA00004931"/>
    </source>
</evidence>
<dbReference type="Proteomes" id="UP000032360">
    <property type="component" value="Unassembled WGS sequence"/>
</dbReference>
<evidence type="ECO:0000256" key="13">
    <source>
        <dbReference type="ARBA" id="ARBA00049229"/>
    </source>
</evidence>
<dbReference type="InterPro" id="IPR036038">
    <property type="entry name" value="Aminotransferase-like"/>
</dbReference>
<dbReference type="OrthoDB" id="9804984at2"/>
<evidence type="ECO:0000256" key="11">
    <source>
        <dbReference type="ARBA" id="ARBA00048212"/>
    </source>
</evidence>
<dbReference type="NCBIfam" id="NF009897">
    <property type="entry name" value="PRK13357.1"/>
    <property type="match status" value="1"/>
</dbReference>
<organism evidence="18 19">
    <name type="scientific">Acidithrix ferrooxidans</name>
    <dbReference type="NCBI Taxonomy" id="1280514"/>
    <lineage>
        <taxon>Bacteria</taxon>
        <taxon>Bacillati</taxon>
        <taxon>Actinomycetota</taxon>
        <taxon>Acidimicrobiia</taxon>
        <taxon>Acidimicrobiales</taxon>
        <taxon>Acidimicrobiaceae</taxon>
        <taxon>Acidithrix</taxon>
    </lineage>
</organism>
<comment type="catalytic activity">
    <reaction evidence="12 17">
        <text>L-isoleucine + 2-oxoglutarate = (S)-3-methyl-2-oxopentanoate + L-glutamate</text>
        <dbReference type="Rhea" id="RHEA:24801"/>
        <dbReference type="ChEBI" id="CHEBI:16810"/>
        <dbReference type="ChEBI" id="CHEBI:29985"/>
        <dbReference type="ChEBI" id="CHEBI:35146"/>
        <dbReference type="ChEBI" id="CHEBI:58045"/>
        <dbReference type="EC" id="2.6.1.42"/>
    </reaction>
</comment>
<dbReference type="PANTHER" id="PTHR11825">
    <property type="entry name" value="SUBGROUP IIII AMINOTRANSFERASE"/>
    <property type="match status" value="1"/>
</dbReference>
<dbReference type="InterPro" id="IPR005786">
    <property type="entry name" value="B_amino_transII"/>
</dbReference>
<dbReference type="GO" id="GO:0052654">
    <property type="term" value="F:L-leucine-2-oxoglutarate transaminase activity"/>
    <property type="evidence" value="ECO:0007669"/>
    <property type="project" value="RHEA"/>
</dbReference>
<comment type="pathway">
    <text evidence="2">Amino-acid biosynthesis; L-isoleucine biosynthesis; L-isoleucine from 2-oxobutanoate: step 4/4.</text>
</comment>
<comment type="catalytic activity">
    <reaction evidence="13 17">
        <text>L-leucine + 2-oxoglutarate = 4-methyl-2-oxopentanoate + L-glutamate</text>
        <dbReference type="Rhea" id="RHEA:18321"/>
        <dbReference type="ChEBI" id="CHEBI:16810"/>
        <dbReference type="ChEBI" id="CHEBI:17865"/>
        <dbReference type="ChEBI" id="CHEBI:29985"/>
        <dbReference type="ChEBI" id="CHEBI:57427"/>
        <dbReference type="EC" id="2.6.1.42"/>
    </reaction>
</comment>
<dbReference type="UniPathway" id="UPA00047">
    <property type="reaction ID" value="UER00058"/>
</dbReference>
<keyword evidence="10 17" id="KW-0100">Branched-chain amino acid biosynthesis</keyword>
<name>A0A0D8HLQ0_9ACTN</name>
<dbReference type="InterPro" id="IPR033939">
    <property type="entry name" value="BCAT_family"/>
</dbReference>
<dbReference type="UniPathway" id="UPA00049">
    <property type="reaction ID" value="UER00062"/>
</dbReference>
<evidence type="ECO:0000256" key="1">
    <source>
        <dbReference type="ARBA" id="ARBA00001933"/>
    </source>
</evidence>
<dbReference type="PATRIC" id="fig|1280514.3.peg.284"/>
<dbReference type="AlphaFoldDB" id="A0A0D8HLQ0"/>
<dbReference type="Pfam" id="PF01063">
    <property type="entry name" value="Aminotran_4"/>
    <property type="match status" value="1"/>
</dbReference>
<comment type="pathway">
    <text evidence="3">Amino-acid biosynthesis; L-valine biosynthesis; L-valine from pyruvate: step 4/4.</text>
</comment>
<dbReference type="GO" id="GO:0009098">
    <property type="term" value="P:L-leucine biosynthetic process"/>
    <property type="evidence" value="ECO:0007669"/>
    <property type="project" value="UniProtKB-UniPathway"/>
</dbReference>
<evidence type="ECO:0000256" key="5">
    <source>
        <dbReference type="ARBA" id="ARBA00009320"/>
    </source>
</evidence>
<evidence type="ECO:0000256" key="4">
    <source>
        <dbReference type="ARBA" id="ARBA00005072"/>
    </source>
</evidence>
<dbReference type="GO" id="GO:0052656">
    <property type="term" value="F:L-isoleucine-2-oxoglutarate transaminase activity"/>
    <property type="evidence" value="ECO:0007669"/>
    <property type="project" value="RHEA"/>
</dbReference>
<dbReference type="NCBIfam" id="TIGR01123">
    <property type="entry name" value="ilvE_II"/>
    <property type="match status" value="1"/>
</dbReference>
<keyword evidence="19" id="KW-1185">Reference proteome</keyword>
<dbReference type="GO" id="GO:0052655">
    <property type="term" value="F:L-valine-2-oxoglutarate transaminase activity"/>
    <property type="evidence" value="ECO:0007669"/>
    <property type="project" value="RHEA"/>
</dbReference>
<dbReference type="SUPFAM" id="SSF56752">
    <property type="entry name" value="D-aminoacid aminotransferase-like PLP-dependent enzymes"/>
    <property type="match status" value="1"/>
</dbReference>
<dbReference type="PROSITE" id="PS00770">
    <property type="entry name" value="AA_TRANSFER_CLASS_4"/>
    <property type="match status" value="1"/>
</dbReference>
<evidence type="ECO:0000313" key="18">
    <source>
        <dbReference type="EMBL" id="KJF18915.1"/>
    </source>
</evidence>
<dbReference type="RefSeq" id="WP_082058363.1">
    <property type="nucleotide sequence ID" value="NZ_JXYS01000003.1"/>
</dbReference>
<dbReference type="GO" id="GO:0009099">
    <property type="term" value="P:L-valine biosynthetic process"/>
    <property type="evidence" value="ECO:0007669"/>
    <property type="project" value="UniProtKB-UniPathway"/>
</dbReference>
<protein>
    <recommendedName>
        <fullName evidence="17">Branched-chain-amino-acid aminotransferase</fullName>
        <ecNumber evidence="17">2.6.1.42</ecNumber>
    </recommendedName>
</protein>
<evidence type="ECO:0000256" key="12">
    <source>
        <dbReference type="ARBA" id="ARBA00048798"/>
    </source>
</evidence>
<evidence type="ECO:0000256" key="15">
    <source>
        <dbReference type="RuleBase" id="RU004106"/>
    </source>
</evidence>
<evidence type="ECO:0000256" key="10">
    <source>
        <dbReference type="ARBA" id="ARBA00023304"/>
    </source>
</evidence>
<evidence type="ECO:0000256" key="17">
    <source>
        <dbReference type="RuleBase" id="RU004517"/>
    </source>
</evidence>
<comment type="similarity">
    <text evidence="5 15">Belongs to the class-IV pyridoxal-phosphate-dependent aminotransferase family.</text>
</comment>
<evidence type="ECO:0000256" key="16">
    <source>
        <dbReference type="RuleBase" id="RU004516"/>
    </source>
</evidence>
<evidence type="ECO:0000256" key="2">
    <source>
        <dbReference type="ARBA" id="ARBA00004824"/>
    </source>
</evidence>
<reference evidence="18 19" key="1">
    <citation type="submission" date="2015-01" db="EMBL/GenBank/DDBJ databases">
        <title>Draft genome of the acidophilic iron oxidizer Acidithrix ferrooxidans strain Py-F3.</title>
        <authorList>
            <person name="Poehlein A."/>
            <person name="Eisen S."/>
            <person name="Schloemann M."/>
            <person name="Johnson B.D."/>
            <person name="Daniel R."/>
            <person name="Muehling M."/>
        </authorList>
    </citation>
    <scope>NUCLEOTIDE SEQUENCE [LARGE SCALE GENOMIC DNA]</scope>
    <source>
        <strain evidence="18 19">Py-F3</strain>
    </source>
</reference>
<evidence type="ECO:0000256" key="6">
    <source>
        <dbReference type="ARBA" id="ARBA00022576"/>
    </source>
</evidence>
<comment type="caution">
    <text evidence="18">The sequence shown here is derived from an EMBL/GenBank/DDBJ whole genome shotgun (WGS) entry which is preliminary data.</text>
</comment>
<dbReference type="PIRSF" id="PIRSF006468">
    <property type="entry name" value="BCAT1"/>
    <property type="match status" value="1"/>
</dbReference>
<keyword evidence="6 17" id="KW-0032">Aminotransferase</keyword>
<comment type="pathway">
    <text evidence="4">Amino-acid biosynthesis; L-leucine biosynthesis; L-leucine from 3-methyl-2-oxobutanoate: step 4/4.</text>
</comment>
<dbReference type="InterPro" id="IPR043132">
    <property type="entry name" value="BCAT-like_C"/>
</dbReference>
<evidence type="ECO:0000256" key="14">
    <source>
        <dbReference type="PIRSR" id="PIRSR006468-1"/>
    </source>
</evidence>
<dbReference type="EMBL" id="JXYS01000003">
    <property type="protein sequence ID" value="KJF18915.1"/>
    <property type="molecule type" value="Genomic_DNA"/>
</dbReference>
<dbReference type="GO" id="GO:0009097">
    <property type="term" value="P:isoleucine biosynthetic process"/>
    <property type="evidence" value="ECO:0007669"/>
    <property type="project" value="UniProtKB-UniPathway"/>
</dbReference>
<dbReference type="InterPro" id="IPR001544">
    <property type="entry name" value="Aminotrans_IV"/>
</dbReference>
<dbReference type="CDD" id="cd01557">
    <property type="entry name" value="BCAT_beta_family"/>
    <property type="match status" value="1"/>
</dbReference>
<dbReference type="InterPro" id="IPR018300">
    <property type="entry name" value="Aminotrans_IV_CS"/>
</dbReference>
<sequence>MTKTSQDSSDLVHGFSFELGVRASEQERNSHLIRPGFGRIHTDHMVSISYDRQRGWDAGSLHPYRPIVLDPTAMVLHYGQAIFEGLKAYRQPNGTIAVFRPMENANRFNRSATRLSMPQLPNDLFIRSIRALLHVDRDWVPKNLGQSLYLRPLMFASEPMLGVRPSDQYEYILIASPADPFFSADPTPLRVWITHEYVRAAPGGTGEAKCAGNYAASLLAQAEAFDAGCDQVVWLDAIARTQVEEMGGMNLFFVEQSGDQTRIVTPRLTGTLLAGITRLSILQLAADAGFQAAEIDLSVDEWRDRCASGTITEAFACGTAAVIAPIGEVRSSKSSWLVGDGGAGPITMRLRKSLLDIQHGISEDRHGWMEEM</sequence>
<dbReference type="Gene3D" id="3.20.10.10">
    <property type="entry name" value="D-amino Acid Aminotransferase, subunit A, domain 2"/>
    <property type="match status" value="1"/>
</dbReference>
<dbReference type="Gene3D" id="3.30.470.10">
    <property type="match status" value="1"/>
</dbReference>
<accession>A0A0D8HLQ0</accession>
<evidence type="ECO:0000313" key="19">
    <source>
        <dbReference type="Proteomes" id="UP000032360"/>
    </source>
</evidence>
<dbReference type="STRING" id="1280514.AXFE_02020"/>
<comment type="cofactor">
    <cofactor evidence="1 16">
        <name>pyridoxal 5'-phosphate</name>
        <dbReference type="ChEBI" id="CHEBI:597326"/>
    </cofactor>
</comment>
<evidence type="ECO:0000256" key="8">
    <source>
        <dbReference type="ARBA" id="ARBA00022679"/>
    </source>
</evidence>
<dbReference type="InterPro" id="IPR043131">
    <property type="entry name" value="BCAT-like_N"/>
</dbReference>
<evidence type="ECO:0000256" key="9">
    <source>
        <dbReference type="ARBA" id="ARBA00022898"/>
    </source>
</evidence>
<keyword evidence="8 17" id="KW-0808">Transferase</keyword>
<dbReference type="UniPathway" id="UPA00048">
    <property type="reaction ID" value="UER00073"/>
</dbReference>
<evidence type="ECO:0000256" key="7">
    <source>
        <dbReference type="ARBA" id="ARBA00022605"/>
    </source>
</evidence>
<comment type="catalytic activity">
    <reaction evidence="11 17">
        <text>L-valine + 2-oxoglutarate = 3-methyl-2-oxobutanoate + L-glutamate</text>
        <dbReference type="Rhea" id="RHEA:24813"/>
        <dbReference type="ChEBI" id="CHEBI:11851"/>
        <dbReference type="ChEBI" id="CHEBI:16810"/>
        <dbReference type="ChEBI" id="CHEBI:29985"/>
        <dbReference type="ChEBI" id="CHEBI:57762"/>
        <dbReference type="EC" id="2.6.1.42"/>
    </reaction>
</comment>
<proteinExistence type="inferred from homology"/>